<evidence type="ECO:0000313" key="11">
    <source>
        <dbReference type="Proteomes" id="UP001320898"/>
    </source>
</evidence>
<dbReference type="Proteomes" id="UP001320898">
    <property type="component" value="Unassembled WGS sequence"/>
</dbReference>
<keyword evidence="11" id="KW-1185">Reference proteome</keyword>
<evidence type="ECO:0000259" key="9">
    <source>
        <dbReference type="PROSITE" id="PS50928"/>
    </source>
</evidence>
<evidence type="ECO:0000313" key="10">
    <source>
        <dbReference type="EMBL" id="MCT8970930.1"/>
    </source>
</evidence>
<organism evidence="10 11">
    <name type="scientific">Microbaculum marinisediminis</name>
    <dbReference type="NCBI Taxonomy" id="2931392"/>
    <lineage>
        <taxon>Bacteria</taxon>
        <taxon>Pseudomonadati</taxon>
        <taxon>Pseudomonadota</taxon>
        <taxon>Alphaproteobacteria</taxon>
        <taxon>Hyphomicrobiales</taxon>
        <taxon>Tepidamorphaceae</taxon>
        <taxon>Microbaculum</taxon>
    </lineage>
</organism>
<comment type="similarity">
    <text evidence="2">Belongs to the binding-protein-dependent transport system permease family. CysTW subfamily.</text>
</comment>
<evidence type="ECO:0000256" key="7">
    <source>
        <dbReference type="ARBA" id="ARBA00023136"/>
    </source>
</evidence>
<feature type="transmembrane region" description="Helical" evidence="8">
    <location>
        <begin position="21"/>
        <end position="40"/>
    </location>
</feature>
<evidence type="ECO:0000256" key="5">
    <source>
        <dbReference type="ARBA" id="ARBA00022692"/>
    </source>
</evidence>
<dbReference type="EMBL" id="JALIDZ010000002">
    <property type="protein sequence ID" value="MCT8970930.1"/>
    <property type="molecule type" value="Genomic_DNA"/>
</dbReference>
<dbReference type="PANTHER" id="PTHR42929">
    <property type="entry name" value="INNER MEMBRANE ABC TRANSPORTER PERMEASE PROTEIN YDCU-RELATED-RELATED"/>
    <property type="match status" value="1"/>
</dbReference>
<feature type="transmembrane region" description="Helical" evidence="8">
    <location>
        <begin position="211"/>
        <end position="232"/>
    </location>
</feature>
<feature type="transmembrane region" description="Helical" evidence="8">
    <location>
        <begin position="164"/>
        <end position="184"/>
    </location>
</feature>
<dbReference type="InterPro" id="IPR035906">
    <property type="entry name" value="MetI-like_sf"/>
</dbReference>
<comment type="caution">
    <text evidence="10">The sequence shown here is derived from an EMBL/GenBank/DDBJ whole genome shotgun (WGS) entry which is preliminary data.</text>
</comment>
<dbReference type="PROSITE" id="PS50928">
    <property type="entry name" value="ABC_TM1"/>
    <property type="match status" value="1"/>
</dbReference>
<feature type="transmembrane region" description="Helical" evidence="8">
    <location>
        <begin position="81"/>
        <end position="105"/>
    </location>
</feature>
<evidence type="ECO:0000256" key="4">
    <source>
        <dbReference type="ARBA" id="ARBA00022475"/>
    </source>
</evidence>
<evidence type="ECO:0000256" key="3">
    <source>
        <dbReference type="ARBA" id="ARBA00022448"/>
    </source>
</evidence>
<keyword evidence="5 8" id="KW-0812">Transmembrane</keyword>
<dbReference type="CDD" id="cd06261">
    <property type="entry name" value="TM_PBP2"/>
    <property type="match status" value="1"/>
</dbReference>
<dbReference type="Pfam" id="PF00528">
    <property type="entry name" value="BPD_transp_1"/>
    <property type="match status" value="1"/>
</dbReference>
<dbReference type="RefSeq" id="WP_261614507.1">
    <property type="nucleotide sequence ID" value="NZ_JALIDZ010000002.1"/>
</dbReference>
<comment type="subcellular location">
    <subcellularLocation>
        <location evidence="1 8">Cell membrane</location>
        <topology evidence="1 8">Multi-pass membrane protein</topology>
    </subcellularLocation>
</comment>
<evidence type="ECO:0000256" key="6">
    <source>
        <dbReference type="ARBA" id="ARBA00022989"/>
    </source>
</evidence>
<dbReference type="AlphaFoldDB" id="A0AAW5QV92"/>
<keyword evidence="4" id="KW-1003">Cell membrane</keyword>
<dbReference type="Gene3D" id="1.10.3720.10">
    <property type="entry name" value="MetI-like"/>
    <property type="match status" value="1"/>
</dbReference>
<dbReference type="InterPro" id="IPR000515">
    <property type="entry name" value="MetI-like"/>
</dbReference>
<feature type="domain" description="ABC transmembrane type-1" evidence="9">
    <location>
        <begin position="77"/>
        <end position="284"/>
    </location>
</feature>
<dbReference type="PANTHER" id="PTHR42929:SF1">
    <property type="entry name" value="INNER MEMBRANE ABC TRANSPORTER PERMEASE PROTEIN YDCU-RELATED"/>
    <property type="match status" value="1"/>
</dbReference>
<keyword evidence="7 8" id="KW-0472">Membrane</keyword>
<proteinExistence type="inferred from homology"/>
<evidence type="ECO:0000256" key="8">
    <source>
        <dbReference type="RuleBase" id="RU363032"/>
    </source>
</evidence>
<keyword evidence="3 8" id="KW-0813">Transport</keyword>
<dbReference type="SUPFAM" id="SSF161098">
    <property type="entry name" value="MetI-like"/>
    <property type="match status" value="1"/>
</dbReference>
<sequence length="290" mass="31851">MSGATVQDAGAARGWRIPGGWLLVGPPLLYLLVFLVIPYGEILLHSVWQVDGYVISRTLTGDNYARIVENPLYRQVLWNSFSTALLVTLFALAIGYPLAFFLAFVARRHRQMLYFLVVIPLLTSFLLRAYTWKIILGRSGLVNSTLTSLGLTDGPLDLFLYNQFSVVLTLVYIFVPFVTLPIYASLEKLSRDQIEASLDLGARPFTTFRRVILPLSLPGVVAGGTFTFALSFGDFVAPSLLGGPNEIMIANVIISQFGTAFDWPFGSALAMVVVVIVLAIVGIGARLEKR</sequence>
<name>A0AAW5QV92_9HYPH</name>
<accession>A0AAW5QV92</accession>
<dbReference type="GO" id="GO:0055085">
    <property type="term" value="P:transmembrane transport"/>
    <property type="evidence" value="ECO:0007669"/>
    <property type="project" value="InterPro"/>
</dbReference>
<keyword evidence="6 8" id="KW-1133">Transmembrane helix</keyword>
<evidence type="ECO:0000256" key="2">
    <source>
        <dbReference type="ARBA" id="ARBA00007069"/>
    </source>
</evidence>
<protein>
    <submittedName>
        <fullName evidence="10">ABC transporter permease</fullName>
    </submittedName>
</protein>
<feature type="transmembrane region" description="Helical" evidence="8">
    <location>
        <begin position="112"/>
        <end position="131"/>
    </location>
</feature>
<gene>
    <name evidence="10" type="ORF">MUB46_03565</name>
</gene>
<evidence type="ECO:0000256" key="1">
    <source>
        <dbReference type="ARBA" id="ARBA00004651"/>
    </source>
</evidence>
<reference evidence="10 11" key="1">
    <citation type="submission" date="2022-04" db="EMBL/GenBank/DDBJ databases">
        <authorList>
            <person name="Ye Y.-Q."/>
            <person name="Du Z.-J."/>
        </authorList>
    </citation>
    <scope>NUCLEOTIDE SEQUENCE [LARGE SCALE GENOMIC DNA]</scope>
    <source>
        <strain evidence="10 11">A6E488</strain>
    </source>
</reference>
<feature type="transmembrane region" description="Helical" evidence="8">
    <location>
        <begin position="265"/>
        <end position="285"/>
    </location>
</feature>
<dbReference type="GO" id="GO:0005886">
    <property type="term" value="C:plasma membrane"/>
    <property type="evidence" value="ECO:0007669"/>
    <property type="project" value="UniProtKB-SubCell"/>
</dbReference>